<dbReference type="AlphaFoldDB" id="A0A3M7SG87"/>
<dbReference type="Proteomes" id="UP000276133">
    <property type="component" value="Unassembled WGS sequence"/>
</dbReference>
<name>A0A3M7SG87_BRAPC</name>
<keyword evidence="2" id="KW-1185">Reference proteome</keyword>
<dbReference type="EMBL" id="REGN01001448">
    <property type="protein sequence ID" value="RNA34598.1"/>
    <property type="molecule type" value="Genomic_DNA"/>
</dbReference>
<sequence length="111" mass="12900">MNVLKAMKCSDLLKCCIWGLERLDIISIGFWSEKSDNHKKETRHNGAYLHIDKSLEYLSIVYFQMLAYVSDVFVNVFVNEKHLHCIQVKSRRRSGFVTRFARASSASIKNN</sequence>
<proteinExistence type="predicted"/>
<gene>
    <name evidence="1" type="ORF">BpHYR1_014173</name>
</gene>
<organism evidence="1 2">
    <name type="scientific">Brachionus plicatilis</name>
    <name type="common">Marine rotifer</name>
    <name type="synonym">Brachionus muelleri</name>
    <dbReference type="NCBI Taxonomy" id="10195"/>
    <lineage>
        <taxon>Eukaryota</taxon>
        <taxon>Metazoa</taxon>
        <taxon>Spiralia</taxon>
        <taxon>Gnathifera</taxon>
        <taxon>Rotifera</taxon>
        <taxon>Eurotatoria</taxon>
        <taxon>Monogononta</taxon>
        <taxon>Pseudotrocha</taxon>
        <taxon>Ploima</taxon>
        <taxon>Brachionidae</taxon>
        <taxon>Brachionus</taxon>
    </lineage>
</organism>
<comment type="caution">
    <text evidence="1">The sequence shown here is derived from an EMBL/GenBank/DDBJ whole genome shotgun (WGS) entry which is preliminary data.</text>
</comment>
<accession>A0A3M7SG87</accession>
<reference evidence="1 2" key="1">
    <citation type="journal article" date="2018" name="Sci. Rep.">
        <title>Genomic signatures of local adaptation to the degree of environmental predictability in rotifers.</title>
        <authorList>
            <person name="Franch-Gras L."/>
            <person name="Hahn C."/>
            <person name="Garcia-Roger E.M."/>
            <person name="Carmona M.J."/>
            <person name="Serra M."/>
            <person name="Gomez A."/>
        </authorList>
    </citation>
    <scope>NUCLEOTIDE SEQUENCE [LARGE SCALE GENOMIC DNA]</scope>
    <source>
        <strain evidence="1">HYR1</strain>
    </source>
</reference>
<evidence type="ECO:0000313" key="2">
    <source>
        <dbReference type="Proteomes" id="UP000276133"/>
    </source>
</evidence>
<protein>
    <submittedName>
        <fullName evidence="1">Uncharacterized protein</fullName>
    </submittedName>
</protein>
<evidence type="ECO:0000313" key="1">
    <source>
        <dbReference type="EMBL" id="RNA34598.1"/>
    </source>
</evidence>